<feature type="domain" description="PPM-type phosphatase" evidence="1">
    <location>
        <begin position="10"/>
        <end position="251"/>
    </location>
</feature>
<dbReference type="CDD" id="cd00143">
    <property type="entry name" value="PP2Cc"/>
    <property type="match status" value="1"/>
</dbReference>
<dbReference type="PANTHER" id="PTHR47992">
    <property type="entry name" value="PROTEIN PHOSPHATASE"/>
    <property type="match status" value="1"/>
</dbReference>
<evidence type="ECO:0000259" key="1">
    <source>
        <dbReference type="PROSITE" id="PS51746"/>
    </source>
</evidence>
<evidence type="ECO:0000313" key="3">
    <source>
        <dbReference type="Proteomes" id="UP000198781"/>
    </source>
</evidence>
<dbReference type="Proteomes" id="UP000198781">
    <property type="component" value="Unassembled WGS sequence"/>
</dbReference>
<dbReference type="STRING" id="187868.SAMN05192589_104249"/>
<dbReference type="Pfam" id="PF13672">
    <property type="entry name" value="PP2C_2"/>
    <property type="match status" value="1"/>
</dbReference>
<dbReference type="InterPro" id="IPR036457">
    <property type="entry name" value="PPM-type-like_dom_sf"/>
</dbReference>
<dbReference type="InterPro" id="IPR015655">
    <property type="entry name" value="PP2C"/>
</dbReference>
<dbReference type="GO" id="GO:0004722">
    <property type="term" value="F:protein serine/threonine phosphatase activity"/>
    <property type="evidence" value="ECO:0007669"/>
    <property type="project" value="InterPro"/>
</dbReference>
<name>A0A1G6RWZ7_9BURK</name>
<dbReference type="OrthoDB" id="9801841at2"/>
<dbReference type="SMART" id="SM00331">
    <property type="entry name" value="PP2C_SIG"/>
    <property type="match status" value="1"/>
</dbReference>
<organism evidence="2 3">
    <name type="scientific">Paracidovorax valerianellae</name>
    <dbReference type="NCBI Taxonomy" id="187868"/>
    <lineage>
        <taxon>Bacteria</taxon>
        <taxon>Pseudomonadati</taxon>
        <taxon>Pseudomonadota</taxon>
        <taxon>Betaproteobacteria</taxon>
        <taxon>Burkholderiales</taxon>
        <taxon>Comamonadaceae</taxon>
        <taxon>Paracidovorax</taxon>
    </lineage>
</organism>
<dbReference type="SUPFAM" id="SSF81606">
    <property type="entry name" value="PP2C-like"/>
    <property type="match status" value="1"/>
</dbReference>
<dbReference type="AlphaFoldDB" id="A0A1G6RWZ7"/>
<dbReference type="InterPro" id="IPR001932">
    <property type="entry name" value="PPM-type_phosphatase-like_dom"/>
</dbReference>
<protein>
    <submittedName>
        <fullName evidence="2">Protein phosphatase</fullName>
    </submittedName>
</protein>
<dbReference type="PROSITE" id="PS51746">
    <property type="entry name" value="PPM_2"/>
    <property type="match status" value="1"/>
</dbReference>
<dbReference type="NCBIfam" id="NF033484">
    <property type="entry name" value="Stp1_PP2C_phos"/>
    <property type="match status" value="1"/>
</dbReference>
<evidence type="ECO:0000313" key="2">
    <source>
        <dbReference type="EMBL" id="SDD08497.1"/>
    </source>
</evidence>
<sequence>MTVGNKLNYQFCARTDQGRVRSNNEDAVIADASAQLAVLADGMGGYNAGEVASGMATGLIHDEMTRWLAQAGGNVSSTEVRRALEDCIERANHAIFDASLTNSQCSGMGTTVVAGVFLPGRLILGHIGDSRCYCLRGGVLRQITRDHSWLQEQVDAGILTPQEAAISGQRNLVTRALGVESAVLAEINEFPVEPQDLFVMCSDGLTDMVDDEQIQALALVQEPLEDKAAHLIEAANAHGGRDNISVLLVQAGTIERKRGLMSRFLRAD</sequence>
<dbReference type="RefSeq" id="WP_092742585.1">
    <property type="nucleotide sequence ID" value="NZ_FMZC01000004.1"/>
</dbReference>
<dbReference type="Gene3D" id="3.60.40.10">
    <property type="entry name" value="PPM-type phosphatase domain"/>
    <property type="match status" value="1"/>
</dbReference>
<gene>
    <name evidence="2" type="ORF">SAMN05192589_104249</name>
</gene>
<accession>A0A1G6RWZ7</accession>
<proteinExistence type="predicted"/>
<keyword evidence="3" id="KW-1185">Reference proteome</keyword>
<dbReference type="EMBL" id="FMZC01000004">
    <property type="protein sequence ID" value="SDD08497.1"/>
    <property type="molecule type" value="Genomic_DNA"/>
</dbReference>
<reference evidence="2 3" key="1">
    <citation type="submission" date="2016-10" db="EMBL/GenBank/DDBJ databases">
        <authorList>
            <person name="de Groot N.N."/>
        </authorList>
    </citation>
    <scope>NUCLEOTIDE SEQUENCE [LARGE SCALE GENOMIC DNA]</scope>
    <source>
        <strain evidence="2 3">DSM 16619</strain>
    </source>
</reference>
<dbReference type="SMART" id="SM00332">
    <property type="entry name" value="PP2Cc"/>
    <property type="match status" value="1"/>
</dbReference>